<comment type="caution">
    <text evidence="2">The sequence shown here is derived from an EMBL/GenBank/DDBJ whole genome shotgun (WGS) entry which is preliminary data.</text>
</comment>
<dbReference type="AlphaFoldDB" id="A0A9W6XNB8"/>
<sequence length="107" mass="12290">MRSRQKEKWSKAIAEELRALEDNGVWKVVRKPRAARVLHTKWVFKTKLDAEGLIERLKARLAACGNEQEFGVNYHITFAVVIDLTSVKLILVLARKWRVPAKHGDVS</sequence>
<proteinExistence type="predicted"/>
<dbReference type="OrthoDB" id="163507at2759"/>
<feature type="domain" description="Reverse transcriptase Ty1/copia-type" evidence="1">
    <location>
        <begin position="23"/>
        <end position="106"/>
    </location>
</feature>
<organism evidence="2 3">
    <name type="scientific">Phytophthora fragariaefolia</name>
    <dbReference type="NCBI Taxonomy" id="1490495"/>
    <lineage>
        <taxon>Eukaryota</taxon>
        <taxon>Sar</taxon>
        <taxon>Stramenopiles</taxon>
        <taxon>Oomycota</taxon>
        <taxon>Peronosporomycetes</taxon>
        <taxon>Peronosporales</taxon>
        <taxon>Peronosporaceae</taxon>
        <taxon>Phytophthora</taxon>
    </lineage>
</organism>
<dbReference type="InterPro" id="IPR013103">
    <property type="entry name" value="RVT_2"/>
</dbReference>
<gene>
    <name evidence="2" type="ORF">Pfra01_001362200</name>
</gene>
<name>A0A9W6XNB8_9STRA</name>
<evidence type="ECO:0000259" key="1">
    <source>
        <dbReference type="Pfam" id="PF07727"/>
    </source>
</evidence>
<dbReference type="Proteomes" id="UP001165121">
    <property type="component" value="Unassembled WGS sequence"/>
</dbReference>
<protein>
    <submittedName>
        <fullName evidence="2">Unnamed protein product</fullName>
    </submittedName>
</protein>
<evidence type="ECO:0000313" key="3">
    <source>
        <dbReference type="Proteomes" id="UP001165121"/>
    </source>
</evidence>
<keyword evidence="3" id="KW-1185">Reference proteome</keyword>
<dbReference type="EMBL" id="BSXT01001399">
    <property type="protein sequence ID" value="GMF42084.1"/>
    <property type="molecule type" value="Genomic_DNA"/>
</dbReference>
<evidence type="ECO:0000313" key="2">
    <source>
        <dbReference type="EMBL" id="GMF42084.1"/>
    </source>
</evidence>
<reference evidence="2" key="1">
    <citation type="submission" date="2023-04" db="EMBL/GenBank/DDBJ databases">
        <title>Phytophthora fragariaefolia NBRC 109709.</title>
        <authorList>
            <person name="Ichikawa N."/>
            <person name="Sato H."/>
            <person name="Tonouchi N."/>
        </authorList>
    </citation>
    <scope>NUCLEOTIDE SEQUENCE</scope>
    <source>
        <strain evidence="2">NBRC 109709</strain>
    </source>
</reference>
<dbReference type="Pfam" id="PF07727">
    <property type="entry name" value="RVT_2"/>
    <property type="match status" value="1"/>
</dbReference>
<accession>A0A9W6XNB8</accession>